<dbReference type="GO" id="GO:0007264">
    <property type="term" value="P:small GTPase-mediated signal transduction"/>
    <property type="evidence" value="ECO:0007669"/>
    <property type="project" value="InterPro"/>
</dbReference>
<dbReference type="SMART" id="SM00173">
    <property type="entry name" value="RAS"/>
    <property type="match status" value="1"/>
</dbReference>
<dbReference type="InterPro" id="IPR003578">
    <property type="entry name" value="Small_GTPase_Rho"/>
</dbReference>
<dbReference type="AlphaFoldDB" id="A0A9P5CPB5"/>
<evidence type="ECO:0000256" key="2">
    <source>
        <dbReference type="ARBA" id="ARBA00023134"/>
    </source>
</evidence>
<gene>
    <name evidence="3" type="ORF">M406DRAFT_256783</name>
</gene>
<keyword evidence="4" id="KW-1185">Reference proteome</keyword>
<dbReference type="PROSITE" id="PS51419">
    <property type="entry name" value="RAB"/>
    <property type="match status" value="1"/>
</dbReference>
<accession>A0A9P5CPB5</accession>
<sequence>MEPYKVSILALGDDKCGKSTFLSRIRGGSNGVRVTRLNKVPSRVNDKEQPFLHHLVQGPLRFQLEFSDTASPQDWRTLKPQIILLCFDVSERQSLVNIKDIWIKEVRKTFPDESNIPIVVVGLKRDLRPRDADDTFIPPNEAYQVAQAVRADRYIECSALNGDLLDIAYEDLLDVVAQTASEEGGQSSGGCAVM</sequence>
<dbReference type="PANTHER" id="PTHR24072">
    <property type="entry name" value="RHO FAMILY GTPASE"/>
    <property type="match status" value="1"/>
</dbReference>
<dbReference type="OrthoDB" id="25896at2759"/>
<name>A0A9P5CPB5_CRYP1</name>
<keyword evidence="2" id="KW-0342">GTP-binding</keyword>
<dbReference type="SMART" id="SM00174">
    <property type="entry name" value="RHO"/>
    <property type="match status" value="1"/>
</dbReference>
<evidence type="ECO:0000313" key="4">
    <source>
        <dbReference type="Proteomes" id="UP000803844"/>
    </source>
</evidence>
<keyword evidence="1" id="KW-0547">Nucleotide-binding</keyword>
<dbReference type="Gene3D" id="3.40.50.300">
    <property type="entry name" value="P-loop containing nucleotide triphosphate hydrolases"/>
    <property type="match status" value="1"/>
</dbReference>
<dbReference type="InterPro" id="IPR001806">
    <property type="entry name" value="Small_GTPase"/>
</dbReference>
<dbReference type="SMART" id="SM00175">
    <property type="entry name" value="RAB"/>
    <property type="match status" value="1"/>
</dbReference>
<dbReference type="GO" id="GO:0005525">
    <property type="term" value="F:GTP binding"/>
    <property type="evidence" value="ECO:0007669"/>
    <property type="project" value="UniProtKB-KW"/>
</dbReference>
<evidence type="ECO:0000256" key="1">
    <source>
        <dbReference type="ARBA" id="ARBA00022741"/>
    </source>
</evidence>
<dbReference type="EMBL" id="MU032347">
    <property type="protein sequence ID" value="KAF3766309.1"/>
    <property type="molecule type" value="Genomic_DNA"/>
</dbReference>
<evidence type="ECO:0000313" key="3">
    <source>
        <dbReference type="EMBL" id="KAF3766309.1"/>
    </source>
</evidence>
<proteinExistence type="predicted"/>
<dbReference type="Pfam" id="PF00071">
    <property type="entry name" value="Ras"/>
    <property type="match status" value="1"/>
</dbReference>
<dbReference type="PRINTS" id="PR00449">
    <property type="entry name" value="RASTRNSFRMNG"/>
</dbReference>
<dbReference type="GeneID" id="63834253"/>
<keyword evidence="3" id="KW-0378">Hydrolase</keyword>
<protein>
    <submittedName>
        <fullName evidence="3">P-loop containing nucleoside triphosphate hydrolase protein</fullName>
    </submittedName>
</protein>
<dbReference type="Proteomes" id="UP000803844">
    <property type="component" value="Unassembled WGS sequence"/>
</dbReference>
<comment type="caution">
    <text evidence="3">The sequence shown here is derived from an EMBL/GenBank/DDBJ whole genome shotgun (WGS) entry which is preliminary data.</text>
</comment>
<dbReference type="SUPFAM" id="SSF52540">
    <property type="entry name" value="P-loop containing nucleoside triphosphate hydrolases"/>
    <property type="match status" value="1"/>
</dbReference>
<dbReference type="PROSITE" id="PS51420">
    <property type="entry name" value="RHO"/>
    <property type="match status" value="1"/>
</dbReference>
<organism evidence="3 4">
    <name type="scientific">Cryphonectria parasitica (strain ATCC 38755 / EP155)</name>
    <dbReference type="NCBI Taxonomy" id="660469"/>
    <lineage>
        <taxon>Eukaryota</taxon>
        <taxon>Fungi</taxon>
        <taxon>Dikarya</taxon>
        <taxon>Ascomycota</taxon>
        <taxon>Pezizomycotina</taxon>
        <taxon>Sordariomycetes</taxon>
        <taxon>Sordariomycetidae</taxon>
        <taxon>Diaporthales</taxon>
        <taxon>Cryphonectriaceae</taxon>
        <taxon>Cryphonectria-Endothia species complex</taxon>
        <taxon>Cryphonectria</taxon>
    </lineage>
</organism>
<reference evidence="3" key="1">
    <citation type="journal article" date="2020" name="Phytopathology">
        <title>Genome sequence of the chestnut blight fungus Cryphonectria parasitica EP155: A fundamental resource for an archetypical invasive plant pathogen.</title>
        <authorList>
            <person name="Crouch J.A."/>
            <person name="Dawe A."/>
            <person name="Aerts A."/>
            <person name="Barry K."/>
            <person name="Churchill A.C.L."/>
            <person name="Grimwood J."/>
            <person name="Hillman B."/>
            <person name="Milgroom M.G."/>
            <person name="Pangilinan J."/>
            <person name="Smith M."/>
            <person name="Salamov A."/>
            <person name="Schmutz J."/>
            <person name="Yadav J."/>
            <person name="Grigoriev I.V."/>
            <person name="Nuss D."/>
        </authorList>
    </citation>
    <scope>NUCLEOTIDE SEQUENCE</scope>
    <source>
        <strain evidence="3">EP155</strain>
    </source>
</reference>
<dbReference type="RefSeq" id="XP_040777270.1">
    <property type="nucleotide sequence ID" value="XM_040917124.1"/>
</dbReference>
<dbReference type="InterPro" id="IPR027417">
    <property type="entry name" value="P-loop_NTPase"/>
</dbReference>
<dbReference type="GO" id="GO:0003924">
    <property type="term" value="F:GTPase activity"/>
    <property type="evidence" value="ECO:0007669"/>
    <property type="project" value="InterPro"/>
</dbReference>